<dbReference type="Proteomes" id="UP000284763">
    <property type="component" value="Unassembled WGS sequence"/>
</dbReference>
<organism evidence="3 4">
    <name type="scientific">Methanosalsum natronophilum</name>
    <dbReference type="NCBI Taxonomy" id="768733"/>
    <lineage>
        <taxon>Archaea</taxon>
        <taxon>Methanobacteriati</taxon>
        <taxon>Methanobacteriota</taxon>
        <taxon>Stenosarchaea group</taxon>
        <taxon>Methanomicrobia</taxon>
        <taxon>Methanosarcinales</taxon>
        <taxon>Methanosarcinaceae</taxon>
        <taxon>Methanosalsum</taxon>
    </lineage>
</organism>
<dbReference type="PANTHER" id="PTHR35902">
    <property type="entry name" value="S-LAYER DOMAIN-LIKE PROTEIN-RELATED"/>
    <property type="match status" value="1"/>
</dbReference>
<keyword evidence="1" id="KW-0175">Coiled coil</keyword>
<protein>
    <recommendedName>
        <fullName evidence="5">S-layer protein</fullName>
    </recommendedName>
</protein>
<feature type="coiled-coil region" evidence="1">
    <location>
        <begin position="80"/>
        <end position="107"/>
    </location>
</feature>
<name>A0A3R7YDE5_9EURY</name>
<comment type="caution">
    <text evidence="3">The sequence shown here is derived from an EMBL/GenBank/DDBJ whole genome shotgun (WGS) entry which is preliminary data.</text>
</comment>
<evidence type="ECO:0000256" key="2">
    <source>
        <dbReference type="SAM" id="Phobius"/>
    </source>
</evidence>
<sequence length="352" mass="39189">MEKKKVKFLIATLSCFLLISILITPSAGQPPENFNFGDNFYTTFGLPEISGNLIGSNEFERGDKATLEINLVNKGVIEGFRSEIDAIDDEEIKLQELEKQYESDRTTAIGIVSTLHSQDPEIKVKSGSQEAGTLRSGEQTATPVPFDIEISKNAKAGIYKLEMEVKYAYQENVQVGGRLSNETLINREIGLWYEVNTQKITIPIKVKDEADFSIVDVKSDLRPNDEGILQVTYKNQGEMTAKDTTVRITVADPFSTTDDQAYLGLVEPGESKVAIFRVDVSEYAIPKTYPIISQIRYEDTDGHDRLTSTMRVETEVLPAEPINTTFIFLGVLTILIIAAATVAYRKIQGKQK</sequence>
<keyword evidence="2" id="KW-0472">Membrane</keyword>
<feature type="transmembrane region" description="Helical" evidence="2">
    <location>
        <begin position="326"/>
        <end position="344"/>
    </location>
</feature>
<dbReference type="PANTHER" id="PTHR35902:SF3">
    <property type="entry name" value="NPCBM-ASSOCIATED, NEW3 DOMAIN OF ALPHA-GALACTOSIDASE"/>
    <property type="match status" value="1"/>
</dbReference>
<keyword evidence="2" id="KW-0812">Transmembrane</keyword>
<gene>
    <name evidence="3" type="ORF">D5R95_08540</name>
</gene>
<evidence type="ECO:0008006" key="5">
    <source>
        <dbReference type="Google" id="ProtNLM"/>
    </source>
</evidence>
<accession>A0A3R7YDE5</accession>
<proteinExistence type="predicted"/>
<evidence type="ECO:0000313" key="3">
    <source>
        <dbReference type="EMBL" id="RQD80810.1"/>
    </source>
</evidence>
<dbReference type="EMBL" id="QZAB01000541">
    <property type="protein sequence ID" value="RQD80810.1"/>
    <property type="molecule type" value="Genomic_DNA"/>
</dbReference>
<keyword evidence="2" id="KW-1133">Transmembrane helix</keyword>
<evidence type="ECO:0000256" key="1">
    <source>
        <dbReference type="SAM" id="Coils"/>
    </source>
</evidence>
<evidence type="ECO:0000313" key="4">
    <source>
        <dbReference type="Proteomes" id="UP000284763"/>
    </source>
</evidence>
<dbReference type="AlphaFoldDB" id="A0A3R7YDE5"/>
<reference evidence="3 4" key="1">
    <citation type="submission" date="2018-08" db="EMBL/GenBank/DDBJ databases">
        <title>The metabolism and importance of syntrophic acetate oxidation coupled to methane or sulfide production in haloalkaline environments.</title>
        <authorList>
            <person name="Timmers P.H.A."/>
            <person name="Vavourakis C.D."/>
            <person name="Sorokin D.Y."/>
            <person name="Sinninghe Damste J.S."/>
            <person name="Muyzer G."/>
            <person name="Stams A.J.M."/>
            <person name="Plugge C.M."/>
        </authorList>
    </citation>
    <scope>NUCLEOTIDE SEQUENCE [LARGE SCALE GENOMIC DNA]</scope>
    <source>
        <strain evidence="3">MSAO_Arc3</strain>
    </source>
</reference>